<gene>
    <name evidence="1" type="ORF">BTM25_47520</name>
</gene>
<protein>
    <submittedName>
        <fullName evidence="1">SpoOM protein</fullName>
    </submittedName>
</protein>
<dbReference type="PANTHER" id="PTHR40053:SF1">
    <property type="entry name" value="SPORULATION-CONTROL PROTEIN SPO0M"/>
    <property type="match status" value="1"/>
</dbReference>
<dbReference type="Proteomes" id="UP000242367">
    <property type="component" value="Unassembled WGS sequence"/>
</dbReference>
<organism evidence="1 2">
    <name type="scientific">Actinomadura rubteroloni</name>
    <dbReference type="NCBI Taxonomy" id="1926885"/>
    <lineage>
        <taxon>Bacteria</taxon>
        <taxon>Bacillati</taxon>
        <taxon>Actinomycetota</taxon>
        <taxon>Actinomycetes</taxon>
        <taxon>Streptosporangiales</taxon>
        <taxon>Thermomonosporaceae</taxon>
        <taxon>Actinomadura</taxon>
    </lineage>
</organism>
<accession>A0A2P4UEV8</accession>
<evidence type="ECO:0000313" key="1">
    <source>
        <dbReference type="EMBL" id="POM23597.1"/>
    </source>
</evidence>
<evidence type="ECO:0000313" key="2">
    <source>
        <dbReference type="Proteomes" id="UP000242367"/>
    </source>
</evidence>
<dbReference type="PANTHER" id="PTHR40053">
    <property type="entry name" value="SPORULATION-CONTROL PROTEIN SPO0M"/>
    <property type="match status" value="1"/>
</dbReference>
<dbReference type="InterPro" id="IPR009776">
    <property type="entry name" value="Spore_0_M"/>
</dbReference>
<keyword evidence="2" id="KW-1185">Reference proteome</keyword>
<dbReference type="Pfam" id="PF07070">
    <property type="entry name" value="Spo0M"/>
    <property type="match status" value="1"/>
</dbReference>
<dbReference type="AlphaFoldDB" id="A0A2P4UEV8"/>
<comment type="caution">
    <text evidence="1">The sequence shown here is derived from an EMBL/GenBank/DDBJ whole genome shotgun (WGS) entry which is preliminary data.</text>
</comment>
<proteinExistence type="predicted"/>
<name>A0A2P4UEV8_9ACTN</name>
<reference evidence="1 2" key="1">
    <citation type="journal article" date="2017" name="Chemistry">
        <title>Isolation, Biosynthesis and Chemical Modifications of Rubterolones A-F: Rare Tropolone Alkaloids from Actinomadura sp. 5-2.</title>
        <authorList>
            <person name="Guo H."/>
            <person name="Benndorf R."/>
            <person name="Leichnitz D."/>
            <person name="Klassen J.L."/>
            <person name="Vollmers J."/>
            <person name="Gorls H."/>
            <person name="Steinacker M."/>
            <person name="Weigel C."/>
            <person name="Dahse H.M."/>
            <person name="Kaster A.K."/>
            <person name="de Beer Z.W."/>
            <person name="Poulsen M."/>
            <person name="Beemelmanns C."/>
        </authorList>
    </citation>
    <scope>NUCLEOTIDE SEQUENCE [LARGE SCALE GENOMIC DNA]</scope>
    <source>
        <strain evidence="1 2">5-2</strain>
    </source>
</reference>
<dbReference type="EMBL" id="MTBP01000003">
    <property type="protein sequence ID" value="POM23597.1"/>
    <property type="molecule type" value="Genomic_DNA"/>
</dbReference>
<sequence>MKAGVGKNRVMSPELRRSPDAVALAGGLDGFAMPRRRWDIAIMANDASIRIHPDGLRAIPGGTLSGEITVRAGAAPLAITSLSTALQVRCVSRWDDLYGAPVEVLHTEKLAADLRLDARESVAVPYSIPIGLNTPITYVDGTRIRGDHVRLRVFSTPSVSGTPDFEVRLEPAPPHRRLLDACAELGLRPSRTSLGYGAEFGLWFESDTALIWLNATNDGERLTVTVIDLNVMPRRYVPLPEPWITHLPRYLSPKRRPRS</sequence>